<dbReference type="AlphaFoldDB" id="F8C4K6"/>
<dbReference type="KEGG" id="top:TOPB45_0570"/>
<accession>F8C4K6</accession>
<dbReference type="PATRIC" id="fig|795359.3.peg.580"/>
<keyword evidence="2" id="KW-1185">Reference proteome</keyword>
<dbReference type="GO" id="GO:0016491">
    <property type="term" value="F:oxidoreductase activity"/>
    <property type="evidence" value="ECO:0007669"/>
    <property type="project" value="InterPro"/>
</dbReference>
<evidence type="ECO:0000313" key="1">
    <source>
        <dbReference type="EMBL" id="AEH22672.1"/>
    </source>
</evidence>
<proteinExistence type="predicted"/>
<dbReference type="EMBL" id="CP002829">
    <property type="protein sequence ID" value="AEH22672.1"/>
    <property type="molecule type" value="Genomic_DNA"/>
</dbReference>
<protein>
    <submittedName>
        <fullName evidence="1">Uncharacterized protein</fullName>
    </submittedName>
</protein>
<evidence type="ECO:0000313" key="2">
    <source>
        <dbReference type="Proteomes" id="UP000006583"/>
    </source>
</evidence>
<dbReference type="RefSeq" id="WP_013909372.1">
    <property type="nucleotide sequence ID" value="NC_015682.1"/>
</dbReference>
<sequence>MYRLLKKDKILIIFLLTFIYFNLYGKDFIKLSPPCYKGNVTLEETLKERRSVREFSSYPLNLQEISQLL</sequence>
<name>F8C4K6_THEGP</name>
<dbReference type="InterPro" id="IPR000415">
    <property type="entry name" value="Nitroreductase-like"/>
</dbReference>
<dbReference type="STRING" id="795359.TOPB45_0570"/>
<reference evidence="1 2" key="1">
    <citation type="journal article" date="2013" name="Genome Announc.">
        <title>Complete genome sequence of the hyperthermophilic sulfate-reducing bacterium Thermodesulfobacterium geofontis OPF15T.</title>
        <authorList>
            <person name="Elkins J.G."/>
            <person name="Hamilton-Brehm S.D."/>
            <person name="Lucas S."/>
            <person name="Han J."/>
            <person name="Lapidus A."/>
            <person name="Cheng J.F."/>
            <person name="Goodwin L.A."/>
            <person name="Pitluck S."/>
            <person name="Peters L."/>
            <person name="Mikhailova N."/>
            <person name="Davenport K.W."/>
            <person name="Detter J.C."/>
            <person name="Han C.S."/>
            <person name="Tapia R."/>
            <person name="Land M.L."/>
            <person name="Hauser L."/>
            <person name="Kyrpides N.C."/>
            <person name="Ivanova N.N."/>
            <person name="Pagani I."/>
            <person name="Bruce D."/>
            <person name="Woyke T."/>
            <person name="Cottingham R.W."/>
        </authorList>
    </citation>
    <scope>NUCLEOTIDE SEQUENCE [LARGE SCALE GENOMIC DNA]</scope>
    <source>
        <strain evidence="1 2">OPF15</strain>
    </source>
</reference>
<gene>
    <name evidence="1" type="ordered locus">TOPB45_0570</name>
</gene>
<organism evidence="1 2">
    <name type="scientific">Thermodesulfobacterium geofontis (strain OPF15)</name>
    <dbReference type="NCBI Taxonomy" id="795359"/>
    <lineage>
        <taxon>Bacteria</taxon>
        <taxon>Pseudomonadati</taxon>
        <taxon>Thermodesulfobacteriota</taxon>
        <taxon>Thermodesulfobacteria</taxon>
        <taxon>Thermodesulfobacteriales</taxon>
        <taxon>Thermodesulfobacteriaceae</taxon>
        <taxon>Thermodesulfobacterium</taxon>
    </lineage>
</organism>
<dbReference type="Gene3D" id="3.40.109.10">
    <property type="entry name" value="NADH Oxidase"/>
    <property type="match status" value="1"/>
</dbReference>
<dbReference type="HOGENOM" id="CLU_2774579_0_0_0"/>
<dbReference type="Proteomes" id="UP000006583">
    <property type="component" value="Chromosome"/>
</dbReference>